<gene>
    <name evidence="4" type="ORF">C1O66_22655</name>
</gene>
<organism evidence="4 5">
    <name type="scientific">Kinneretia aquatilis</name>
    <dbReference type="NCBI Taxonomy" id="2070761"/>
    <lineage>
        <taxon>Bacteria</taxon>
        <taxon>Pseudomonadati</taxon>
        <taxon>Pseudomonadota</taxon>
        <taxon>Betaproteobacteria</taxon>
        <taxon>Burkholderiales</taxon>
        <taxon>Sphaerotilaceae</taxon>
        <taxon>Roseateles</taxon>
    </lineage>
</organism>
<sequence length="248" mass="27210">MPAMPSSSVTPHRRPHRVLMVATLLCLTLQAPAHSAEQGNFTAGEIALLPDFCQDRLNYPVYSFSHPKWAYWGARMGETFKHVHHYCWALVSLRRASMTPNKEKRAHLVTTALNDLEYVINNASADFRLKPEVYARIGDAALQLENFSKAFDAYDNARQIKPGYPPAYTGWAEVLVKAGQKDAARELIEEGLRHAPDAPELRNFYRRLGGDPSKVTPYPSPAAASSATAADATASAPSGSASDAGRSR</sequence>
<dbReference type="AlphaFoldDB" id="A0A2N8KSQ8"/>
<feature type="region of interest" description="Disordered" evidence="2">
    <location>
        <begin position="205"/>
        <end position="248"/>
    </location>
</feature>
<dbReference type="OrthoDB" id="8527875at2"/>
<keyword evidence="3" id="KW-0732">Signal</keyword>
<evidence type="ECO:0000256" key="3">
    <source>
        <dbReference type="SAM" id="SignalP"/>
    </source>
</evidence>
<evidence type="ECO:0008006" key="6">
    <source>
        <dbReference type="Google" id="ProtNLM"/>
    </source>
</evidence>
<dbReference type="InterPro" id="IPR011990">
    <property type="entry name" value="TPR-like_helical_dom_sf"/>
</dbReference>
<dbReference type="Pfam" id="PF14559">
    <property type="entry name" value="TPR_19"/>
    <property type="match status" value="1"/>
</dbReference>
<dbReference type="InterPro" id="IPR019734">
    <property type="entry name" value="TPR_rpt"/>
</dbReference>
<proteinExistence type="predicted"/>
<reference evidence="4 5" key="1">
    <citation type="submission" date="2018-01" db="EMBL/GenBank/DDBJ databases">
        <title>Draft genome sequence of Paucibacter aquatile CR182 isolated from freshwater of the Nakdong River.</title>
        <authorList>
            <person name="Choi A."/>
            <person name="Chung E.J."/>
        </authorList>
    </citation>
    <scope>NUCLEOTIDE SEQUENCE [LARGE SCALE GENOMIC DNA]</scope>
    <source>
        <strain evidence="4 5">CR182</strain>
    </source>
</reference>
<keyword evidence="1" id="KW-0802">TPR repeat</keyword>
<dbReference type="Gene3D" id="1.25.40.10">
    <property type="entry name" value="Tetratricopeptide repeat domain"/>
    <property type="match status" value="1"/>
</dbReference>
<accession>A0A2N8KSQ8</accession>
<evidence type="ECO:0000256" key="1">
    <source>
        <dbReference type="PROSITE-ProRule" id="PRU00339"/>
    </source>
</evidence>
<keyword evidence="5" id="KW-1185">Reference proteome</keyword>
<dbReference type="SMART" id="SM00028">
    <property type="entry name" value="TPR"/>
    <property type="match status" value="2"/>
</dbReference>
<feature type="signal peptide" evidence="3">
    <location>
        <begin position="1"/>
        <end position="35"/>
    </location>
</feature>
<protein>
    <recommendedName>
        <fullName evidence="6">Tetratricopeptide repeat protein</fullName>
    </recommendedName>
</protein>
<evidence type="ECO:0000313" key="4">
    <source>
        <dbReference type="EMBL" id="PND36483.1"/>
    </source>
</evidence>
<feature type="compositionally biased region" description="Low complexity" evidence="2">
    <location>
        <begin position="221"/>
        <end position="248"/>
    </location>
</feature>
<comment type="caution">
    <text evidence="4">The sequence shown here is derived from an EMBL/GenBank/DDBJ whole genome shotgun (WGS) entry which is preliminary data.</text>
</comment>
<dbReference type="Proteomes" id="UP000235916">
    <property type="component" value="Unassembled WGS sequence"/>
</dbReference>
<name>A0A2N8KSQ8_9BURK</name>
<evidence type="ECO:0000313" key="5">
    <source>
        <dbReference type="Proteomes" id="UP000235916"/>
    </source>
</evidence>
<feature type="chain" id="PRO_5014977130" description="Tetratricopeptide repeat protein" evidence="3">
    <location>
        <begin position="36"/>
        <end position="248"/>
    </location>
</feature>
<dbReference type="EMBL" id="POSP01000004">
    <property type="protein sequence ID" value="PND36483.1"/>
    <property type="molecule type" value="Genomic_DNA"/>
</dbReference>
<dbReference type="PROSITE" id="PS50005">
    <property type="entry name" value="TPR"/>
    <property type="match status" value="1"/>
</dbReference>
<dbReference type="SUPFAM" id="SSF48452">
    <property type="entry name" value="TPR-like"/>
    <property type="match status" value="1"/>
</dbReference>
<feature type="repeat" description="TPR" evidence="1">
    <location>
        <begin position="131"/>
        <end position="164"/>
    </location>
</feature>
<evidence type="ECO:0000256" key="2">
    <source>
        <dbReference type="SAM" id="MobiDB-lite"/>
    </source>
</evidence>